<reference evidence="10 11" key="1">
    <citation type="submission" date="2015-09" db="EMBL/GenBank/DDBJ databases">
        <authorList>
            <person name="Jackson K.R."/>
            <person name="Lunt B.L."/>
            <person name="Fisher J.N.B."/>
            <person name="Gardner A.V."/>
            <person name="Bailey M.E."/>
            <person name="Deus L.M."/>
            <person name="Earl A.S."/>
            <person name="Gibby P.D."/>
            <person name="Hartmann K.A."/>
            <person name="Liu J.E."/>
            <person name="Manci A.M."/>
            <person name="Nielsen D.A."/>
            <person name="Solomon M.B."/>
            <person name="Breakwell D.P."/>
            <person name="Burnett S.H."/>
            <person name="Grose J.H."/>
        </authorList>
    </citation>
    <scope>NUCLEOTIDE SEQUENCE [LARGE SCALE GENOMIC DNA]</scope>
    <source>
        <strain evidence="10 11">16</strain>
    </source>
</reference>
<keyword evidence="5 8" id="KW-0812">Transmembrane</keyword>
<sequence>MARFAYTAMSMDGRPLSGETEAADENGVASELGARGLILVEAKRLGEAGAAGLFARRADPRAVTAFLGELSLMLKSGLTIDEALLLASEDLKGGLRDIVRTLRADVLAGQSFVQALQRHPGTFPAEIVAMARVAEATGHLDRVLAVVVAQRQRGHILADKVTGALRYPAFLLLAAASVLVFFLVHVVPQFAGLIGDSGQTPGSMVATVLALSAWMAENSDLLGGGAILVLSGGLLAARVKAIRDGFVRSATRLPLISGIWRLRRTALFTTNLGTLLSQGVPLVEALKVLESVVGVDGEALVAAVGDDVRRGGRLSEALGRVDLLPDVAARMLRIGEETGELATVASEAGALYEKKLTERLDRVGALVGPIAIIVIAVVIGGLMVTIMSALMSVNQLVS</sequence>
<keyword evidence="4" id="KW-0997">Cell inner membrane</keyword>
<keyword evidence="11" id="KW-1185">Reference proteome</keyword>
<evidence type="ECO:0000259" key="9">
    <source>
        <dbReference type="Pfam" id="PF00482"/>
    </source>
</evidence>
<evidence type="ECO:0000313" key="11">
    <source>
        <dbReference type="Proteomes" id="UP000048984"/>
    </source>
</evidence>
<feature type="domain" description="Type II secretion system protein GspF" evidence="9">
    <location>
        <begin position="268"/>
        <end position="387"/>
    </location>
</feature>
<evidence type="ECO:0000256" key="3">
    <source>
        <dbReference type="ARBA" id="ARBA00022475"/>
    </source>
</evidence>
<dbReference type="Pfam" id="PF00482">
    <property type="entry name" value="T2SSF"/>
    <property type="match status" value="2"/>
</dbReference>
<evidence type="ECO:0000256" key="2">
    <source>
        <dbReference type="ARBA" id="ARBA00005745"/>
    </source>
</evidence>
<comment type="subcellular location">
    <subcellularLocation>
        <location evidence="1">Cell inner membrane</location>
        <topology evidence="1">Multi-pass membrane protein</topology>
    </subcellularLocation>
</comment>
<accession>A0A0P6VQZ2</accession>
<proteinExistence type="inferred from homology"/>
<evidence type="ECO:0000313" key="10">
    <source>
        <dbReference type="EMBL" id="KPL53624.1"/>
    </source>
</evidence>
<evidence type="ECO:0000256" key="4">
    <source>
        <dbReference type="ARBA" id="ARBA00022519"/>
    </source>
</evidence>
<dbReference type="STRING" id="665126.ABB55_16550"/>
<evidence type="ECO:0000256" key="6">
    <source>
        <dbReference type="ARBA" id="ARBA00022989"/>
    </source>
</evidence>
<feature type="domain" description="Type II secretion system protein GspF" evidence="9">
    <location>
        <begin position="66"/>
        <end position="188"/>
    </location>
</feature>
<keyword evidence="7 8" id="KW-0472">Membrane</keyword>
<dbReference type="EMBL" id="LJYW01000001">
    <property type="protein sequence ID" value="KPL53624.1"/>
    <property type="molecule type" value="Genomic_DNA"/>
</dbReference>
<name>A0A0P6VQZ2_9HYPH</name>
<dbReference type="InterPro" id="IPR042094">
    <property type="entry name" value="T2SS_GspF_sf"/>
</dbReference>
<comment type="similarity">
    <text evidence="2">Belongs to the GSP F family.</text>
</comment>
<keyword evidence="3" id="KW-1003">Cell membrane</keyword>
<organism evidence="10 11">
    <name type="scientific">Prosthecodimorpha hirschii</name>
    <dbReference type="NCBI Taxonomy" id="665126"/>
    <lineage>
        <taxon>Bacteria</taxon>
        <taxon>Pseudomonadati</taxon>
        <taxon>Pseudomonadota</taxon>
        <taxon>Alphaproteobacteria</taxon>
        <taxon>Hyphomicrobiales</taxon>
        <taxon>Ancalomicrobiaceae</taxon>
        <taxon>Prosthecodimorpha</taxon>
    </lineage>
</organism>
<feature type="transmembrane region" description="Helical" evidence="8">
    <location>
        <begin position="169"/>
        <end position="187"/>
    </location>
</feature>
<gene>
    <name evidence="10" type="ORF">ABB55_16550</name>
</gene>
<dbReference type="PANTHER" id="PTHR30012">
    <property type="entry name" value="GENERAL SECRETION PATHWAY PROTEIN"/>
    <property type="match status" value="1"/>
</dbReference>
<reference evidence="10 11" key="2">
    <citation type="submission" date="2015-10" db="EMBL/GenBank/DDBJ databases">
        <title>Draft Genome Sequence of Prosthecomicrobium hirschii ATCC 27832.</title>
        <authorList>
            <person name="Daniel J."/>
            <person name="Givan S.A."/>
            <person name="Brun Y.V."/>
            <person name="Brown P.J."/>
        </authorList>
    </citation>
    <scope>NUCLEOTIDE SEQUENCE [LARGE SCALE GENOMIC DNA]</scope>
    <source>
        <strain evidence="10 11">16</strain>
    </source>
</reference>
<evidence type="ECO:0000256" key="5">
    <source>
        <dbReference type="ARBA" id="ARBA00022692"/>
    </source>
</evidence>
<evidence type="ECO:0000256" key="8">
    <source>
        <dbReference type="SAM" id="Phobius"/>
    </source>
</evidence>
<protein>
    <recommendedName>
        <fullName evidence="9">Type II secretion system protein GspF domain-containing protein</fullName>
    </recommendedName>
</protein>
<dbReference type="PRINTS" id="PR00812">
    <property type="entry name" value="BCTERIALGSPF"/>
</dbReference>
<dbReference type="PANTHER" id="PTHR30012:SF7">
    <property type="entry name" value="PROTEIN TRANSPORT PROTEIN HOFC HOMOLOG"/>
    <property type="match status" value="1"/>
</dbReference>
<dbReference type="RefSeq" id="WP_054359788.1">
    <property type="nucleotide sequence ID" value="NZ_LJYW01000001.1"/>
</dbReference>
<evidence type="ECO:0000256" key="1">
    <source>
        <dbReference type="ARBA" id="ARBA00004429"/>
    </source>
</evidence>
<dbReference type="InterPro" id="IPR003004">
    <property type="entry name" value="GspF/PilC"/>
</dbReference>
<feature type="transmembrane region" description="Helical" evidence="8">
    <location>
        <begin position="221"/>
        <end position="239"/>
    </location>
</feature>
<keyword evidence="6 8" id="KW-1133">Transmembrane helix</keyword>
<evidence type="ECO:0000256" key="7">
    <source>
        <dbReference type="ARBA" id="ARBA00023136"/>
    </source>
</evidence>
<dbReference type="GO" id="GO:0015628">
    <property type="term" value="P:protein secretion by the type II secretion system"/>
    <property type="evidence" value="ECO:0007669"/>
    <property type="project" value="TreeGrafter"/>
</dbReference>
<feature type="transmembrane region" description="Helical" evidence="8">
    <location>
        <begin position="363"/>
        <end position="391"/>
    </location>
</feature>
<dbReference type="Gene3D" id="1.20.81.30">
    <property type="entry name" value="Type II secretion system (T2SS), domain F"/>
    <property type="match status" value="2"/>
</dbReference>
<dbReference type="GO" id="GO:0005886">
    <property type="term" value="C:plasma membrane"/>
    <property type="evidence" value="ECO:0007669"/>
    <property type="project" value="UniProtKB-SubCell"/>
</dbReference>
<dbReference type="AlphaFoldDB" id="A0A0P6VQZ2"/>
<comment type="caution">
    <text evidence="10">The sequence shown here is derived from an EMBL/GenBank/DDBJ whole genome shotgun (WGS) entry which is preliminary data.</text>
</comment>
<dbReference type="Proteomes" id="UP000048984">
    <property type="component" value="Unassembled WGS sequence"/>
</dbReference>
<dbReference type="InterPro" id="IPR018076">
    <property type="entry name" value="T2SS_GspF_dom"/>
</dbReference>